<evidence type="ECO:0000313" key="1">
    <source>
        <dbReference type="EMBL" id="SHG04260.1"/>
    </source>
</evidence>
<name>A0A1M5GKI2_9BACT</name>
<dbReference type="AlphaFoldDB" id="A0A1M5GKI2"/>
<evidence type="ECO:0000313" key="2">
    <source>
        <dbReference type="Proteomes" id="UP000184480"/>
    </source>
</evidence>
<proteinExistence type="predicted"/>
<dbReference type="Proteomes" id="UP000184480">
    <property type="component" value="Unassembled WGS sequence"/>
</dbReference>
<protein>
    <submittedName>
        <fullName evidence="1">Uncharacterized protein</fullName>
    </submittedName>
</protein>
<dbReference type="STRING" id="1346286.SAMN05444362_11447"/>
<dbReference type="EMBL" id="FQUC01000014">
    <property type="protein sequence ID" value="SHG04260.1"/>
    <property type="molecule type" value="Genomic_DNA"/>
</dbReference>
<reference evidence="2" key="1">
    <citation type="submission" date="2016-11" db="EMBL/GenBank/DDBJ databases">
        <authorList>
            <person name="Varghese N."/>
            <person name="Submissions S."/>
        </authorList>
    </citation>
    <scope>NUCLEOTIDE SEQUENCE [LARGE SCALE GENOMIC DNA]</scope>
    <source>
        <strain evidence="2">DSM 27370</strain>
    </source>
</reference>
<organism evidence="1 2">
    <name type="scientific">Dysgonomonas macrotermitis</name>
    <dbReference type="NCBI Taxonomy" id="1346286"/>
    <lineage>
        <taxon>Bacteria</taxon>
        <taxon>Pseudomonadati</taxon>
        <taxon>Bacteroidota</taxon>
        <taxon>Bacteroidia</taxon>
        <taxon>Bacteroidales</taxon>
        <taxon>Dysgonomonadaceae</taxon>
        <taxon>Dysgonomonas</taxon>
    </lineage>
</organism>
<accession>A0A1M5GKI2</accession>
<dbReference type="RefSeq" id="WP_062181746.1">
    <property type="nucleotide sequence ID" value="NZ_BBXL01000014.1"/>
</dbReference>
<sequence>MNTLSTKQIDALNALIFDEYGCISSFYQRLAEISLAYSSMYMAIVEDNGDIRGSVNDLHMLGELMKVFAKD</sequence>
<keyword evidence="2" id="KW-1185">Reference proteome</keyword>
<gene>
    <name evidence="1" type="ORF">SAMN05444362_11447</name>
</gene>